<dbReference type="InterPro" id="IPR045864">
    <property type="entry name" value="aa-tRNA-synth_II/BPL/LPL"/>
</dbReference>
<dbReference type="InterPro" id="IPR004516">
    <property type="entry name" value="HisRS/HisZ"/>
</dbReference>
<dbReference type="InterPro" id="IPR041715">
    <property type="entry name" value="HisRS-like_core"/>
</dbReference>
<proteinExistence type="predicted"/>
<accession>A0A382XB58</accession>
<dbReference type="PANTHER" id="PTHR43707:SF1">
    <property type="entry name" value="HISTIDINE--TRNA LIGASE, MITOCHONDRIAL-RELATED"/>
    <property type="match status" value="1"/>
</dbReference>
<evidence type="ECO:0000259" key="1">
    <source>
        <dbReference type="PROSITE" id="PS50862"/>
    </source>
</evidence>
<dbReference type="Gene3D" id="3.30.930.10">
    <property type="entry name" value="Bira Bifunctional Protein, Domain 2"/>
    <property type="match status" value="1"/>
</dbReference>
<dbReference type="AlphaFoldDB" id="A0A382XB58"/>
<dbReference type="InterPro" id="IPR006195">
    <property type="entry name" value="aa-tRNA-synth_II"/>
</dbReference>
<organism evidence="2">
    <name type="scientific">marine metagenome</name>
    <dbReference type="NCBI Taxonomy" id="408172"/>
    <lineage>
        <taxon>unclassified sequences</taxon>
        <taxon>metagenomes</taxon>
        <taxon>ecological metagenomes</taxon>
    </lineage>
</organism>
<dbReference type="PROSITE" id="PS50862">
    <property type="entry name" value="AA_TRNA_LIGASE_II"/>
    <property type="match status" value="1"/>
</dbReference>
<dbReference type="SUPFAM" id="SSF55681">
    <property type="entry name" value="Class II aaRS and biotin synthetases"/>
    <property type="match status" value="1"/>
</dbReference>
<evidence type="ECO:0000313" key="2">
    <source>
        <dbReference type="EMBL" id="SVD68104.1"/>
    </source>
</evidence>
<name>A0A382XB58_9ZZZZ</name>
<gene>
    <name evidence="2" type="ORF">METZ01_LOCUS420958</name>
</gene>
<reference evidence="2" key="1">
    <citation type="submission" date="2018-05" db="EMBL/GenBank/DDBJ databases">
        <authorList>
            <person name="Lanie J.A."/>
            <person name="Ng W.-L."/>
            <person name="Kazmierczak K.M."/>
            <person name="Andrzejewski T.M."/>
            <person name="Davidsen T.M."/>
            <person name="Wayne K.J."/>
            <person name="Tettelin H."/>
            <person name="Glass J.I."/>
            <person name="Rusch D."/>
            <person name="Podicherti R."/>
            <person name="Tsui H.-C.T."/>
            <person name="Winkler M.E."/>
        </authorList>
    </citation>
    <scope>NUCLEOTIDE SEQUENCE</scope>
</reference>
<dbReference type="GO" id="GO:0005737">
    <property type="term" value="C:cytoplasm"/>
    <property type="evidence" value="ECO:0007669"/>
    <property type="project" value="InterPro"/>
</dbReference>
<feature type="domain" description="Aminoacyl-transfer RNA synthetases class-II family profile" evidence="1">
    <location>
        <begin position="7"/>
        <end position="221"/>
    </location>
</feature>
<dbReference type="GO" id="GO:0006427">
    <property type="term" value="P:histidyl-tRNA aminoacylation"/>
    <property type="evidence" value="ECO:0007669"/>
    <property type="project" value="TreeGrafter"/>
</dbReference>
<feature type="non-terminal residue" evidence="2">
    <location>
        <position position="221"/>
    </location>
</feature>
<dbReference type="Pfam" id="PF13393">
    <property type="entry name" value="tRNA-synt_His"/>
    <property type="match status" value="1"/>
</dbReference>
<dbReference type="EMBL" id="UINC01166256">
    <property type="protein sequence ID" value="SVD68104.1"/>
    <property type="molecule type" value="Genomic_DNA"/>
</dbReference>
<sequence>MNLSPPRGTRDFFPGDMRLRTWLFGHFREVARGFGFEEYDAPVVESAELYVRKAGEEIVDQLYTFQDKSSRELALRPEMTPSLARMVLQKGGALGLPIKWFSLPQCWRYERMSRGRRREHFQWNMDIVGVDDVTAEAELLAALVALFKRLGLGPGDVAIRLSNRRLLQVVLTDAGVTHKLFAPVCVLVDKLEKIPRETVDAQLQDLGVDSGVIDRVLEVAS</sequence>
<protein>
    <recommendedName>
        <fullName evidence="1">Aminoacyl-transfer RNA synthetases class-II family profile domain-containing protein</fullName>
    </recommendedName>
</protein>
<dbReference type="PANTHER" id="PTHR43707">
    <property type="entry name" value="HISTIDYL-TRNA SYNTHETASE"/>
    <property type="match status" value="1"/>
</dbReference>
<dbReference type="GO" id="GO:0004821">
    <property type="term" value="F:histidine-tRNA ligase activity"/>
    <property type="evidence" value="ECO:0007669"/>
    <property type="project" value="TreeGrafter"/>
</dbReference>
<dbReference type="CDD" id="cd00773">
    <property type="entry name" value="HisRS-like_core"/>
    <property type="match status" value="1"/>
</dbReference>